<evidence type="ECO:0000313" key="2">
    <source>
        <dbReference type="Proteomes" id="UP000279307"/>
    </source>
</evidence>
<sequence>MWGTNEVPFGRSRAPYSRGWQTEIGAWGGSYKPPHAQSREPTSGDSSPLCGGVRSVALYGATVWAGDLEATRRAKLVVRRFKRRVAARVARLYRTVSHRATVLAGLAPIALLAPAYAGAYGRARRAKDQGVRLTVGAKEILGRQARQMALQAWQRQLSDPDDTSGRRVAEAINPCLAKWLDRGWGGVTFRMGQVLTGHGCFGEYLCRIGRELGPR</sequence>
<gene>
    <name evidence="1" type="ORF">DMN91_002643</name>
</gene>
<dbReference type="Proteomes" id="UP000279307">
    <property type="component" value="Chromosome 3"/>
</dbReference>
<organism evidence="1 2">
    <name type="scientific">Ooceraea biroi</name>
    <name type="common">Clonal raider ant</name>
    <name type="synonym">Cerapachys biroi</name>
    <dbReference type="NCBI Taxonomy" id="2015173"/>
    <lineage>
        <taxon>Eukaryota</taxon>
        <taxon>Metazoa</taxon>
        <taxon>Ecdysozoa</taxon>
        <taxon>Arthropoda</taxon>
        <taxon>Hexapoda</taxon>
        <taxon>Insecta</taxon>
        <taxon>Pterygota</taxon>
        <taxon>Neoptera</taxon>
        <taxon>Endopterygota</taxon>
        <taxon>Hymenoptera</taxon>
        <taxon>Apocrita</taxon>
        <taxon>Aculeata</taxon>
        <taxon>Formicoidea</taxon>
        <taxon>Formicidae</taxon>
        <taxon>Dorylinae</taxon>
        <taxon>Ooceraea</taxon>
    </lineage>
</organism>
<dbReference type="AlphaFoldDB" id="A0A3L8DVT0"/>
<accession>A0A3L8DVT0</accession>
<dbReference type="EMBL" id="QOIP01000003">
    <property type="protein sequence ID" value="RLU24554.1"/>
    <property type="molecule type" value="Genomic_DNA"/>
</dbReference>
<protein>
    <submittedName>
        <fullName evidence="1">Uncharacterized protein</fullName>
    </submittedName>
</protein>
<dbReference type="OrthoDB" id="7554583at2759"/>
<proteinExistence type="predicted"/>
<reference evidence="1 2" key="1">
    <citation type="journal article" date="2018" name="Genome Res.">
        <title>The genomic architecture and molecular evolution of ant odorant receptors.</title>
        <authorList>
            <person name="McKenzie S.K."/>
            <person name="Kronauer D.J.C."/>
        </authorList>
    </citation>
    <scope>NUCLEOTIDE SEQUENCE [LARGE SCALE GENOMIC DNA]</scope>
    <source>
        <strain evidence="1">Clonal line C1</strain>
    </source>
</reference>
<evidence type="ECO:0000313" key="1">
    <source>
        <dbReference type="EMBL" id="RLU24554.1"/>
    </source>
</evidence>
<name>A0A3L8DVT0_OOCBI</name>
<comment type="caution">
    <text evidence="1">The sequence shown here is derived from an EMBL/GenBank/DDBJ whole genome shotgun (WGS) entry which is preliminary data.</text>
</comment>